<keyword evidence="3" id="KW-1185">Reference proteome</keyword>
<feature type="compositionally biased region" description="Low complexity" evidence="1">
    <location>
        <begin position="1"/>
        <end position="11"/>
    </location>
</feature>
<evidence type="ECO:0000313" key="3">
    <source>
        <dbReference type="Proteomes" id="UP000187203"/>
    </source>
</evidence>
<dbReference type="EMBL" id="AWUE01016737">
    <property type="protein sequence ID" value="OMO89533.1"/>
    <property type="molecule type" value="Genomic_DNA"/>
</dbReference>
<dbReference type="Proteomes" id="UP000187203">
    <property type="component" value="Unassembled WGS sequence"/>
</dbReference>
<proteinExistence type="predicted"/>
<gene>
    <name evidence="2" type="ORF">COLO4_19709</name>
</gene>
<evidence type="ECO:0000256" key="1">
    <source>
        <dbReference type="SAM" id="MobiDB-lite"/>
    </source>
</evidence>
<organism evidence="2 3">
    <name type="scientific">Corchorus olitorius</name>
    <dbReference type="NCBI Taxonomy" id="93759"/>
    <lineage>
        <taxon>Eukaryota</taxon>
        <taxon>Viridiplantae</taxon>
        <taxon>Streptophyta</taxon>
        <taxon>Embryophyta</taxon>
        <taxon>Tracheophyta</taxon>
        <taxon>Spermatophyta</taxon>
        <taxon>Magnoliopsida</taxon>
        <taxon>eudicotyledons</taxon>
        <taxon>Gunneridae</taxon>
        <taxon>Pentapetalae</taxon>
        <taxon>rosids</taxon>
        <taxon>malvids</taxon>
        <taxon>Malvales</taxon>
        <taxon>Malvaceae</taxon>
        <taxon>Grewioideae</taxon>
        <taxon>Apeibeae</taxon>
        <taxon>Corchorus</taxon>
    </lineage>
</organism>
<reference evidence="3" key="1">
    <citation type="submission" date="2013-09" db="EMBL/GenBank/DDBJ databases">
        <title>Corchorus olitorius genome sequencing.</title>
        <authorList>
            <person name="Alam M."/>
            <person name="Haque M.S."/>
            <person name="Islam M.S."/>
            <person name="Emdad E.M."/>
            <person name="Islam M.M."/>
            <person name="Ahmed B."/>
            <person name="Halim A."/>
            <person name="Hossen Q.M.M."/>
            <person name="Hossain M.Z."/>
            <person name="Ahmed R."/>
            <person name="Khan M.M."/>
            <person name="Islam R."/>
            <person name="Rashid M.M."/>
            <person name="Khan S.A."/>
            <person name="Rahman M.S."/>
            <person name="Alam M."/>
            <person name="Yahiya A.S."/>
            <person name="Khan M.S."/>
            <person name="Azam M.S."/>
            <person name="Haque T."/>
            <person name="Lashkar M.Z.H."/>
            <person name="Akhand A.I."/>
            <person name="Morshed G."/>
            <person name="Roy S."/>
            <person name="Uddin K.S."/>
            <person name="Rabeya T."/>
            <person name="Hossain A.S."/>
            <person name="Chowdhury A."/>
            <person name="Snigdha A.R."/>
            <person name="Mortoza M.S."/>
            <person name="Matin S.A."/>
            <person name="Hoque S.M.E."/>
            <person name="Islam M.K."/>
            <person name="Roy D.K."/>
            <person name="Haider R."/>
            <person name="Moosa M.M."/>
            <person name="Elias S.M."/>
            <person name="Hasan A.M."/>
            <person name="Jahan S."/>
            <person name="Shafiuddin M."/>
            <person name="Mahmood N."/>
            <person name="Shommy N.S."/>
        </authorList>
    </citation>
    <scope>NUCLEOTIDE SEQUENCE [LARGE SCALE GENOMIC DNA]</scope>
    <source>
        <strain evidence="3">cv. O-4</strain>
    </source>
</reference>
<evidence type="ECO:0000313" key="2">
    <source>
        <dbReference type="EMBL" id="OMO89533.1"/>
    </source>
</evidence>
<accession>A0A1R3J3X6</accession>
<sequence>MPASAPPASLSHSVFQQQAGTEKSYRQNSE</sequence>
<feature type="region of interest" description="Disordered" evidence="1">
    <location>
        <begin position="1"/>
        <end position="30"/>
    </location>
</feature>
<dbReference type="AlphaFoldDB" id="A0A1R3J3X6"/>
<comment type="caution">
    <text evidence="2">The sequence shown here is derived from an EMBL/GenBank/DDBJ whole genome shotgun (WGS) entry which is preliminary data.</text>
</comment>
<feature type="compositionally biased region" description="Polar residues" evidence="1">
    <location>
        <begin position="12"/>
        <end position="22"/>
    </location>
</feature>
<protein>
    <submittedName>
        <fullName evidence="2">Uncharacterized protein</fullName>
    </submittedName>
</protein>
<name>A0A1R3J3X6_9ROSI</name>